<proteinExistence type="predicted"/>
<dbReference type="GO" id="GO:0005096">
    <property type="term" value="F:GTPase activator activity"/>
    <property type="evidence" value="ECO:0007669"/>
    <property type="project" value="UniProtKB-KW"/>
</dbReference>
<dbReference type="SUPFAM" id="SSF52047">
    <property type="entry name" value="RNI-like"/>
    <property type="match status" value="1"/>
</dbReference>
<dbReference type="GO" id="GO:0031267">
    <property type="term" value="F:small GTPase binding"/>
    <property type="evidence" value="ECO:0007669"/>
    <property type="project" value="TreeGrafter"/>
</dbReference>
<dbReference type="GO" id="GO:0005634">
    <property type="term" value="C:nucleus"/>
    <property type="evidence" value="ECO:0007669"/>
    <property type="project" value="TreeGrafter"/>
</dbReference>
<dbReference type="PANTHER" id="PTHR24113">
    <property type="entry name" value="RAN GTPASE-ACTIVATING PROTEIN 1"/>
    <property type="match status" value="1"/>
</dbReference>
<keyword evidence="5" id="KW-1185">Reference proteome</keyword>
<dbReference type="PANTHER" id="PTHR24113:SF12">
    <property type="entry name" value="RAN GTPASE-ACTIVATING PROTEIN 1"/>
    <property type="match status" value="1"/>
</dbReference>
<dbReference type="InterPro" id="IPR032675">
    <property type="entry name" value="LRR_dom_sf"/>
</dbReference>
<dbReference type="Gene3D" id="3.80.10.10">
    <property type="entry name" value="Ribonuclease Inhibitor"/>
    <property type="match status" value="1"/>
</dbReference>
<dbReference type="GO" id="GO:0005829">
    <property type="term" value="C:cytosol"/>
    <property type="evidence" value="ECO:0007669"/>
    <property type="project" value="TreeGrafter"/>
</dbReference>
<dbReference type="GO" id="GO:0006913">
    <property type="term" value="P:nucleocytoplasmic transport"/>
    <property type="evidence" value="ECO:0007669"/>
    <property type="project" value="TreeGrafter"/>
</dbReference>
<dbReference type="OrthoDB" id="120976at2759"/>
<evidence type="ECO:0000313" key="4">
    <source>
        <dbReference type="EMBL" id="OJA20596.1"/>
    </source>
</evidence>
<evidence type="ECO:0000313" key="5">
    <source>
        <dbReference type="Proteomes" id="UP000183567"/>
    </source>
</evidence>
<dbReference type="EMBL" id="LVVM01000504">
    <property type="protein sequence ID" value="OJA20596.1"/>
    <property type="molecule type" value="Genomic_DNA"/>
</dbReference>
<evidence type="ECO:0008006" key="6">
    <source>
        <dbReference type="Google" id="ProtNLM"/>
    </source>
</evidence>
<keyword evidence="2" id="KW-0433">Leucine-rich repeat</keyword>
<keyword evidence="3" id="KW-0677">Repeat</keyword>
<dbReference type="STRING" id="180088.A0A1J8R9P7"/>
<dbReference type="AlphaFoldDB" id="A0A1J8R9P7"/>
<comment type="caution">
    <text evidence="4">The sequence shown here is derived from an EMBL/GenBank/DDBJ whole genome shotgun (WGS) entry which is preliminary data.</text>
</comment>
<protein>
    <recommendedName>
        <fullName evidence="6">RNI-like protein</fullName>
    </recommendedName>
</protein>
<evidence type="ECO:0000256" key="1">
    <source>
        <dbReference type="ARBA" id="ARBA00022468"/>
    </source>
</evidence>
<dbReference type="InterPro" id="IPR027038">
    <property type="entry name" value="RanGap"/>
</dbReference>
<dbReference type="GO" id="GO:0048471">
    <property type="term" value="C:perinuclear region of cytoplasm"/>
    <property type="evidence" value="ECO:0007669"/>
    <property type="project" value="TreeGrafter"/>
</dbReference>
<evidence type="ECO:0000256" key="3">
    <source>
        <dbReference type="ARBA" id="ARBA00022737"/>
    </source>
</evidence>
<name>A0A1J8R9P7_9AGAM</name>
<sequence>MVGNEVLKVLWLTNNKLGPDHDVLASFATKINQSRLEFLSLSGNPLGDAGIETLFRHLRASHLQELHINTMGLTADCASGLAEWISSRRSGHSGGAHSLHTLKCNGNSLGMNGVWKVIHAIQMGNRSLVKVELYANQIAGTEIPNRDTPFQQTSQLPSSETQMSWKDAEGILRGVLLQNAHLKRQIEKEALNLLKYSRTLIFRSRASHLSADQQTSSHVAGGSFSFHSLPMELRLQILAALAPSLPGAQRVRIYEYAADSSTLPPLLPPLQRGMGRGCVADPSQPLGASVGFALHNSGGCAEGKCMGAGNSLVCRREAERAKFLAAVGCRAYEPECDRNPAED</sequence>
<keyword evidence="1" id="KW-0343">GTPase activation</keyword>
<accession>A0A1J8R9P7</accession>
<reference evidence="4 5" key="1">
    <citation type="submission" date="2016-03" db="EMBL/GenBank/DDBJ databases">
        <title>Comparative genomics of the ectomycorrhizal sister species Rhizopogon vinicolor and Rhizopogon vesiculosus (Basidiomycota: Boletales) reveals a divergence of the mating type B locus.</title>
        <authorList>
            <person name="Mujic A.B."/>
            <person name="Kuo A."/>
            <person name="Tritt A."/>
            <person name="Lipzen A."/>
            <person name="Chen C."/>
            <person name="Johnson J."/>
            <person name="Sharma A."/>
            <person name="Barry K."/>
            <person name="Grigoriev I.V."/>
            <person name="Spatafora J.W."/>
        </authorList>
    </citation>
    <scope>NUCLEOTIDE SEQUENCE [LARGE SCALE GENOMIC DNA]</scope>
    <source>
        <strain evidence="4 5">AM-OR11-056</strain>
    </source>
</reference>
<organism evidence="4 5">
    <name type="scientific">Rhizopogon vesiculosus</name>
    <dbReference type="NCBI Taxonomy" id="180088"/>
    <lineage>
        <taxon>Eukaryota</taxon>
        <taxon>Fungi</taxon>
        <taxon>Dikarya</taxon>
        <taxon>Basidiomycota</taxon>
        <taxon>Agaricomycotina</taxon>
        <taxon>Agaricomycetes</taxon>
        <taxon>Agaricomycetidae</taxon>
        <taxon>Boletales</taxon>
        <taxon>Suillineae</taxon>
        <taxon>Rhizopogonaceae</taxon>
        <taxon>Rhizopogon</taxon>
    </lineage>
</organism>
<gene>
    <name evidence="4" type="ORF">AZE42_08556</name>
</gene>
<evidence type="ECO:0000256" key="2">
    <source>
        <dbReference type="ARBA" id="ARBA00022614"/>
    </source>
</evidence>
<dbReference type="Proteomes" id="UP000183567">
    <property type="component" value="Unassembled WGS sequence"/>
</dbReference>